<gene>
    <name evidence="3" type="ORF">GCM10010302_35260</name>
</gene>
<reference evidence="3 4" key="1">
    <citation type="journal article" date="2019" name="Int. J. Syst. Evol. Microbiol.">
        <title>The Global Catalogue of Microorganisms (GCM) 10K type strain sequencing project: providing services to taxonomists for standard genome sequencing and annotation.</title>
        <authorList>
            <consortium name="The Broad Institute Genomics Platform"/>
            <consortium name="The Broad Institute Genome Sequencing Center for Infectious Disease"/>
            <person name="Wu L."/>
            <person name="Ma J."/>
        </authorList>
    </citation>
    <scope>NUCLEOTIDE SEQUENCE [LARGE SCALE GENOMIC DNA]</scope>
    <source>
        <strain evidence="3 4">JCM 4505</strain>
    </source>
</reference>
<keyword evidence="2" id="KW-1133">Transmembrane helix</keyword>
<dbReference type="Gene3D" id="3.40.50.300">
    <property type="entry name" value="P-loop containing nucleotide triphosphate hydrolases"/>
    <property type="match status" value="1"/>
</dbReference>
<name>A0ABN0VEX8_9ACTN</name>
<evidence type="ECO:0000313" key="4">
    <source>
        <dbReference type="Proteomes" id="UP001501867"/>
    </source>
</evidence>
<keyword evidence="2" id="KW-0472">Membrane</keyword>
<organism evidence="3 4">
    <name type="scientific">Streptomyces polychromogenes</name>
    <dbReference type="NCBI Taxonomy" id="67342"/>
    <lineage>
        <taxon>Bacteria</taxon>
        <taxon>Bacillati</taxon>
        <taxon>Actinomycetota</taxon>
        <taxon>Actinomycetes</taxon>
        <taxon>Kitasatosporales</taxon>
        <taxon>Streptomycetaceae</taxon>
        <taxon>Streptomyces</taxon>
    </lineage>
</organism>
<dbReference type="RefSeq" id="WP_344159712.1">
    <property type="nucleotide sequence ID" value="NZ_BAAABV010000016.1"/>
</dbReference>
<keyword evidence="4" id="KW-1185">Reference proteome</keyword>
<protein>
    <submittedName>
        <fullName evidence="3">Membrane protein</fullName>
    </submittedName>
</protein>
<feature type="transmembrane region" description="Helical" evidence="2">
    <location>
        <begin position="68"/>
        <end position="98"/>
    </location>
</feature>
<accession>A0ABN0VEX8</accession>
<keyword evidence="2" id="KW-0812">Transmembrane</keyword>
<evidence type="ECO:0000256" key="2">
    <source>
        <dbReference type="SAM" id="Phobius"/>
    </source>
</evidence>
<sequence length="547" mass="57944">MARRPLPRILTSGSTSLARGRDLARTAADNATDVLHPLLVIGRGLRVLASAGRRKWAATPKDKRGPALFLGAACVLVVALVPYGPVTALLALMAAAGWHGRDRTPAKTGPSDAETDRLRSLYEALVPYFSAPEDPSPLFAHGGGFEDAFSDYAFDAEGRVTRLRIRYPAYFTDGEAASRARIEALLHAKSGRGREYLFVWDEEANRLDLRVLEALPTGIAAQPFVTSPGECVLGFTDPEGVRRTLPVLEGDEPRDLPPVVWRTGPGSTEPHLLAVGQPGGGTTTLLRSIALQALRHGGDVMIVEGGGSNEYACLAGRAGVLAVECGPTGALATVEWAAHETERRLIAAHRAREAGRPAPEDIRRPLWILLDRPSVLAHLATAEGRPDPLAQLQVPLRHGRAAHVTVVVAENFDHLELIGDAVWQHTRARVVLGPAPVQQLTDVLGLPPHTTPAPQLPPGRGYARLGTGPVHRLQVPATPDPYDDATHPAHRHAVLELLPERQAAGPGGGEAPPAAPGPLKEHPPAQASASASALDAGELPEVAAEAP</sequence>
<dbReference type="Proteomes" id="UP001501867">
    <property type="component" value="Unassembled WGS sequence"/>
</dbReference>
<feature type="region of interest" description="Disordered" evidence="1">
    <location>
        <begin position="501"/>
        <end position="547"/>
    </location>
</feature>
<dbReference type="SUPFAM" id="SSF52540">
    <property type="entry name" value="P-loop containing nucleoside triphosphate hydrolases"/>
    <property type="match status" value="1"/>
</dbReference>
<comment type="caution">
    <text evidence="3">The sequence shown here is derived from an EMBL/GenBank/DDBJ whole genome shotgun (WGS) entry which is preliminary data.</text>
</comment>
<dbReference type="InterPro" id="IPR027417">
    <property type="entry name" value="P-loop_NTPase"/>
</dbReference>
<evidence type="ECO:0000256" key="1">
    <source>
        <dbReference type="SAM" id="MobiDB-lite"/>
    </source>
</evidence>
<dbReference type="EMBL" id="BAAABV010000016">
    <property type="protein sequence ID" value="GAA0293522.1"/>
    <property type="molecule type" value="Genomic_DNA"/>
</dbReference>
<proteinExistence type="predicted"/>
<evidence type="ECO:0000313" key="3">
    <source>
        <dbReference type="EMBL" id="GAA0293522.1"/>
    </source>
</evidence>